<evidence type="ECO:0000256" key="4">
    <source>
        <dbReference type="ARBA" id="ARBA00022575"/>
    </source>
</evidence>
<dbReference type="EC" id="4.3.1.18" evidence="11"/>
<dbReference type="Gene3D" id="3.20.20.10">
    <property type="entry name" value="Alanine racemase"/>
    <property type="match status" value="1"/>
</dbReference>
<sequence length="405" mass="44316">MDYSLEHHRSYIGKAISELPTPSLVLSLPRIKDNIARLHRDVEDMGIGFRAHVKTLKSTEVTKLMLSNGRYRAVVASTLAEIRGLVPLAQDGFLDECLYGLPVYRSVLPHLHALSKSMKILLMIDNEQHIDLLEAFATSHESETPPIWDAFIKVDVGSRRAGVQVSEARLKHLVQRAEASTAVNVFGFYAHAGHSYASRNEEDAATVLHQELRGVLEAASLLPHERKVVVSIGSTPTAHVVRTLKTTLPSNISLELHAGNFPANDLQQVGTGLVTEAQQAVRLCAEVCSVYPERNEAIVNAGVVALSRETGPLPGFAIVAGRPNWAVVRLSQEHGILGLIEAPRAFLTKGSGDSAEAQVGEIFKVGDQVLLYCQHACITAAAFHVYYVVDEHDVVVDTWVPWKGW</sequence>
<dbReference type="FunFam" id="3.20.20.10:FF:000016">
    <property type="entry name" value="D-serine dehydratase"/>
    <property type="match status" value="1"/>
</dbReference>
<reference evidence="15 16" key="2">
    <citation type="journal article" date="2021" name="Curr. Genet.">
        <title>Genetic response to nitrogen starvation in the aggressive Eucalyptus foliar pathogen Teratosphaeria destructans.</title>
        <authorList>
            <person name="Havenga M."/>
            <person name="Wingfield B.D."/>
            <person name="Wingfield M.J."/>
            <person name="Dreyer L.L."/>
            <person name="Roets F."/>
            <person name="Aylward J."/>
        </authorList>
    </citation>
    <scope>NUCLEOTIDE SEQUENCE [LARGE SCALE GENOMIC DNA]</scope>
    <source>
        <strain evidence="15">CMW44962</strain>
    </source>
</reference>
<protein>
    <recommendedName>
        <fullName evidence="12">D-serine dehydratase</fullName>
        <ecNumber evidence="11">4.3.1.18</ecNumber>
    </recommendedName>
    <alternativeName>
        <fullName evidence="13">D-serine deaminase</fullName>
    </alternativeName>
</protein>
<dbReference type="Proteomes" id="UP001138500">
    <property type="component" value="Unassembled WGS sequence"/>
</dbReference>
<reference evidence="15 16" key="1">
    <citation type="journal article" date="2018" name="IMA Fungus">
        <title>IMA Genome-F 10: Nine draft genome sequences of Claviceps purpurea s.lat., including C. arundinis, C. humidiphila, and C. cf. spartinae, pseudomolecules for the pitch canker pathogen Fusarium circinatum, draft genome of Davidsoniella eucalypti, Grosmannia galeiformis, Quambalaria eucalypti, and Teratosphaeria destructans.</title>
        <authorList>
            <person name="Wingfield B.D."/>
            <person name="Liu M."/>
            <person name="Nguyen H.D."/>
            <person name="Lane F.A."/>
            <person name="Morgan S.W."/>
            <person name="De Vos L."/>
            <person name="Wilken P.M."/>
            <person name="Duong T.A."/>
            <person name="Aylward J."/>
            <person name="Coetzee M.P."/>
            <person name="Dadej K."/>
            <person name="De Beer Z.W."/>
            <person name="Findlay W."/>
            <person name="Havenga M."/>
            <person name="Kolarik M."/>
            <person name="Menzies J.G."/>
            <person name="Naidoo K."/>
            <person name="Pochopski O."/>
            <person name="Shoukouhi P."/>
            <person name="Santana Q.C."/>
            <person name="Seifert K.A."/>
            <person name="Soal N."/>
            <person name="Steenkamp E.T."/>
            <person name="Tatham C.T."/>
            <person name="van der Nest M.A."/>
            <person name="Wingfield M.J."/>
        </authorList>
    </citation>
    <scope>NUCLEOTIDE SEQUENCE [LARGE SCALE GENOMIC DNA]</scope>
    <source>
        <strain evidence="15">CMW44962</strain>
    </source>
</reference>
<name>A0A9W7T1H1_9PEZI</name>
<comment type="catalytic activity">
    <reaction evidence="9">
        <text>D-serine = pyruvate + NH4(+)</text>
        <dbReference type="Rhea" id="RHEA:13977"/>
        <dbReference type="ChEBI" id="CHEBI:15361"/>
        <dbReference type="ChEBI" id="CHEBI:28938"/>
        <dbReference type="ChEBI" id="CHEBI:35247"/>
        <dbReference type="EC" id="4.3.1.18"/>
    </reaction>
    <physiologicalReaction direction="left-to-right" evidence="9">
        <dbReference type="Rhea" id="RHEA:13978"/>
    </physiologicalReaction>
</comment>
<evidence type="ECO:0000256" key="6">
    <source>
        <dbReference type="ARBA" id="ARBA00022833"/>
    </source>
</evidence>
<keyword evidence="4" id="KW-0216">Detoxification</keyword>
<dbReference type="Pfam" id="PF01168">
    <property type="entry name" value="Ala_racemase_N"/>
    <property type="match status" value="1"/>
</dbReference>
<dbReference type="GO" id="GO:0046872">
    <property type="term" value="F:metal ion binding"/>
    <property type="evidence" value="ECO:0007669"/>
    <property type="project" value="UniProtKB-KW"/>
</dbReference>
<evidence type="ECO:0000256" key="7">
    <source>
        <dbReference type="ARBA" id="ARBA00022898"/>
    </source>
</evidence>
<dbReference type="PANTHER" id="PTHR28004:SF2">
    <property type="entry name" value="D-SERINE DEHYDRATASE"/>
    <property type="match status" value="1"/>
</dbReference>
<comment type="similarity">
    <text evidence="3">Belongs to the DSD1 family.</text>
</comment>
<organism evidence="15 16">
    <name type="scientific">Teratosphaeria destructans</name>
    <dbReference type="NCBI Taxonomy" id="418781"/>
    <lineage>
        <taxon>Eukaryota</taxon>
        <taxon>Fungi</taxon>
        <taxon>Dikarya</taxon>
        <taxon>Ascomycota</taxon>
        <taxon>Pezizomycotina</taxon>
        <taxon>Dothideomycetes</taxon>
        <taxon>Dothideomycetidae</taxon>
        <taxon>Mycosphaerellales</taxon>
        <taxon>Teratosphaeriaceae</taxon>
        <taxon>Teratosphaeria</taxon>
    </lineage>
</organism>
<evidence type="ECO:0000256" key="5">
    <source>
        <dbReference type="ARBA" id="ARBA00022723"/>
    </source>
</evidence>
<dbReference type="AlphaFoldDB" id="A0A9W7T1H1"/>
<comment type="cofactor">
    <cofactor evidence="1">
        <name>pyridoxal 5'-phosphate</name>
        <dbReference type="ChEBI" id="CHEBI:597326"/>
    </cofactor>
</comment>
<comment type="function">
    <text evidence="10">Catalyzes the conversion of D-serine to pyruvate and ammonia. May play a role in D-serine detoxification.</text>
</comment>
<dbReference type="InterPro" id="IPR051466">
    <property type="entry name" value="D-amino_acid_metab_enzyme"/>
</dbReference>
<comment type="cofactor">
    <cofactor evidence="2">
        <name>Zn(2+)</name>
        <dbReference type="ChEBI" id="CHEBI:29105"/>
    </cofactor>
</comment>
<dbReference type="InterPro" id="IPR029066">
    <property type="entry name" value="PLP-binding_barrel"/>
</dbReference>
<keyword evidence="16" id="KW-1185">Reference proteome</keyword>
<evidence type="ECO:0000256" key="12">
    <source>
        <dbReference type="ARBA" id="ARBA00069616"/>
    </source>
</evidence>
<dbReference type="PANTHER" id="PTHR28004">
    <property type="entry name" value="ZGC:162816-RELATED"/>
    <property type="match status" value="1"/>
</dbReference>
<dbReference type="Pfam" id="PF14031">
    <property type="entry name" value="D-ser_dehydrat"/>
    <property type="match status" value="1"/>
</dbReference>
<dbReference type="GO" id="GO:0008721">
    <property type="term" value="F:D-serine ammonia-lyase activity"/>
    <property type="evidence" value="ECO:0007669"/>
    <property type="project" value="UniProtKB-EC"/>
</dbReference>
<dbReference type="GO" id="GO:0009636">
    <property type="term" value="P:response to toxic substance"/>
    <property type="evidence" value="ECO:0007669"/>
    <property type="project" value="UniProtKB-KW"/>
</dbReference>
<dbReference type="OrthoDB" id="20198at2759"/>
<evidence type="ECO:0000313" key="16">
    <source>
        <dbReference type="Proteomes" id="UP001138500"/>
    </source>
</evidence>
<evidence type="ECO:0000256" key="10">
    <source>
        <dbReference type="ARBA" id="ARBA00055764"/>
    </source>
</evidence>
<gene>
    <name evidence="15" type="ORF">Tdes44962_MAKER01188</name>
</gene>
<evidence type="ECO:0000256" key="11">
    <source>
        <dbReference type="ARBA" id="ARBA00066349"/>
    </source>
</evidence>
<dbReference type="SMART" id="SM01119">
    <property type="entry name" value="D-ser_dehydrat"/>
    <property type="match status" value="1"/>
</dbReference>
<dbReference type="SUPFAM" id="SSF51419">
    <property type="entry name" value="PLP-binding barrel"/>
    <property type="match status" value="1"/>
</dbReference>
<dbReference type="InterPro" id="IPR026956">
    <property type="entry name" value="D-ser_dehydrat-like_dom"/>
</dbReference>
<dbReference type="InterPro" id="IPR042208">
    <property type="entry name" value="D-ser_dehydrat-like_sf"/>
</dbReference>
<dbReference type="EMBL" id="RIBY02000002">
    <property type="protein sequence ID" value="KAH9845757.1"/>
    <property type="molecule type" value="Genomic_DNA"/>
</dbReference>
<evidence type="ECO:0000256" key="1">
    <source>
        <dbReference type="ARBA" id="ARBA00001933"/>
    </source>
</evidence>
<feature type="domain" description="D-serine dehydratase-like" evidence="14">
    <location>
        <begin position="280"/>
        <end position="390"/>
    </location>
</feature>
<evidence type="ECO:0000256" key="9">
    <source>
        <dbReference type="ARBA" id="ARBA00051198"/>
    </source>
</evidence>
<keyword evidence="8" id="KW-0456">Lyase</keyword>
<evidence type="ECO:0000259" key="14">
    <source>
        <dbReference type="SMART" id="SM01119"/>
    </source>
</evidence>
<evidence type="ECO:0000256" key="13">
    <source>
        <dbReference type="ARBA" id="ARBA00075219"/>
    </source>
</evidence>
<evidence type="ECO:0000256" key="2">
    <source>
        <dbReference type="ARBA" id="ARBA00001947"/>
    </source>
</evidence>
<proteinExistence type="inferred from homology"/>
<evidence type="ECO:0000313" key="15">
    <source>
        <dbReference type="EMBL" id="KAH9845757.1"/>
    </source>
</evidence>
<dbReference type="InterPro" id="IPR001608">
    <property type="entry name" value="Ala_racemase_N"/>
</dbReference>
<dbReference type="GO" id="GO:0036088">
    <property type="term" value="P:D-serine catabolic process"/>
    <property type="evidence" value="ECO:0007669"/>
    <property type="project" value="TreeGrafter"/>
</dbReference>
<comment type="caution">
    <text evidence="15">The sequence shown here is derived from an EMBL/GenBank/DDBJ whole genome shotgun (WGS) entry which is preliminary data.</text>
</comment>
<keyword evidence="5" id="KW-0479">Metal-binding</keyword>
<evidence type="ECO:0000256" key="3">
    <source>
        <dbReference type="ARBA" id="ARBA00005323"/>
    </source>
</evidence>
<keyword evidence="7" id="KW-0663">Pyridoxal phosphate</keyword>
<evidence type="ECO:0000256" key="8">
    <source>
        <dbReference type="ARBA" id="ARBA00023239"/>
    </source>
</evidence>
<keyword evidence="6" id="KW-0862">Zinc</keyword>
<dbReference type="Gene3D" id="2.40.37.20">
    <property type="entry name" value="D-serine dehydratase-like domain"/>
    <property type="match status" value="1"/>
</dbReference>
<accession>A0A9W7T1H1</accession>